<sequence>MMDWFRGGAKADESDASDDLLKQGDKERDAGDLTAALHFYGKALAVAGSPDKRKAALLAQSRTYVLNGDLTEAEEAATRALDLGVCAPSLVRRGCARRKLGHFGAAYEDLRRAAQLDPQNREARDEIRRLHAAAQRRQKFEAEAQRDAEAEQLRASLPGDLVDAVIASCREPFYAEASVAPGLGYELNAAIARVQGSVLAITPPRRCPGVNLSTTGKAVRDGKAPFYVDVVVRGDRPYEAGVWFRLVYASREGPPRIRQASLGRTIVVDDDADHHGRRAGLQFYALLASRSDEPFGLEAVVEGLRAALEDDGSDRWRHAASDHSRRRRVIDAYRNEWPAHKIGLFGDIDEASALATAVSTPGPFAPPVLLPKSALAPRLVEAIEAGDLRRCVEEVCEGVYAFDLFSAEFTTALLAEVDYFYASKLPAARPNSMNNYGIIVNDIGLEPLMVALQRLVLLPLARELFSSSDRGDPATGFDSTHAFVVKYRADEDSHLDVHTDDSDVTFNVCLGRDFEGCGLVFCGMIGAADHRCHKHTYHHRVGACVVHLGARRHGADHITSGERLNLVIWNHGLAWRESEGAMAHQMAYEKEGGPPDPRCVSYTHDRDYGSFKPYTAGIVDFKHRGWCPPQGAEYNGFRADE</sequence>
<dbReference type="Proteomes" id="UP000789595">
    <property type="component" value="Unassembled WGS sequence"/>
</dbReference>
<dbReference type="SUPFAM" id="SSF48452">
    <property type="entry name" value="TPR-like"/>
    <property type="match status" value="1"/>
</dbReference>
<dbReference type="GO" id="GO:0016705">
    <property type="term" value="F:oxidoreductase activity, acting on paired donors, with incorporation or reduction of molecular oxygen"/>
    <property type="evidence" value="ECO:0007669"/>
    <property type="project" value="InterPro"/>
</dbReference>
<evidence type="ECO:0000313" key="12">
    <source>
        <dbReference type="Proteomes" id="UP000789595"/>
    </source>
</evidence>
<dbReference type="InterPro" id="IPR005123">
    <property type="entry name" value="Oxoglu/Fe-dep_dioxygenase_dom"/>
</dbReference>
<reference evidence="11" key="1">
    <citation type="submission" date="2021-11" db="EMBL/GenBank/DDBJ databases">
        <authorList>
            <consortium name="Genoscope - CEA"/>
            <person name="William W."/>
        </authorList>
    </citation>
    <scope>NUCLEOTIDE SEQUENCE</scope>
</reference>
<gene>
    <name evidence="11" type="ORF">PECAL_3P12610</name>
</gene>
<evidence type="ECO:0000256" key="3">
    <source>
        <dbReference type="ARBA" id="ARBA00022824"/>
    </source>
</evidence>
<accession>A0A8J2SNK7</accession>
<proteinExistence type="predicted"/>
<evidence type="ECO:0000256" key="1">
    <source>
        <dbReference type="ARBA" id="ARBA00001961"/>
    </source>
</evidence>
<comment type="caution">
    <text evidence="11">The sequence shown here is derived from an EMBL/GenBank/DDBJ whole genome shotgun (WGS) entry which is preliminary data.</text>
</comment>
<evidence type="ECO:0000256" key="8">
    <source>
        <dbReference type="ARBA" id="ARBA00023180"/>
    </source>
</evidence>
<dbReference type="InterPro" id="IPR006620">
    <property type="entry name" value="Pro_4_hyd_alph"/>
</dbReference>
<evidence type="ECO:0000313" key="11">
    <source>
        <dbReference type="EMBL" id="CAH0371326.1"/>
    </source>
</evidence>
<dbReference type="OrthoDB" id="1736837at2759"/>
<dbReference type="InterPro" id="IPR019734">
    <property type="entry name" value="TPR_rpt"/>
</dbReference>
<keyword evidence="6" id="KW-0560">Oxidoreductase</keyword>
<dbReference type="Pfam" id="PF13181">
    <property type="entry name" value="TPR_8"/>
    <property type="match status" value="1"/>
</dbReference>
<keyword evidence="9" id="KW-0802">TPR repeat</keyword>
<keyword evidence="12" id="KW-1185">Reference proteome</keyword>
<dbReference type="PANTHER" id="PTHR24014:SF4">
    <property type="entry name" value="2-OXOGLUTARATE AND IRON-DEPENDENT OXYGENASE DOMAIN-CONTAINING PROTEIN 2"/>
    <property type="match status" value="1"/>
</dbReference>
<keyword evidence="4" id="KW-0847">Vitamin C</keyword>
<keyword evidence="2" id="KW-0479">Metal-binding</keyword>
<keyword evidence="3" id="KW-0256">Endoplasmic reticulum</keyword>
<name>A0A8J2SNK7_9STRA</name>
<dbReference type="GO" id="GO:0051213">
    <property type="term" value="F:dioxygenase activity"/>
    <property type="evidence" value="ECO:0007669"/>
    <property type="project" value="UniProtKB-KW"/>
</dbReference>
<dbReference type="SMART" id="SM00028">
    <property type="entry name" value="TPR"/>
    <property type="match status" value="2"/>
</dbReference>
<evidence type="ECO:0000256" key="4">
    <source>
        <dbReference type="ARBA" id="ARBA00022896"/>
    </source>
</evidence>
<comment type="cofactor">
    <cofactor evidence="1">
        <name>L-ascorbate</name>
        <dbReference type="ChEBI" id="CHEBI:38290"/>
    </cofactor>
</comment>
<feature type="domain" description="Fe2OG dioxygenase" evidence="10">
    <location>
        <begin position="478"/>
        <end position="572"/>
    </location>
</feature>
<dbReference type="SMART" id="SM00702">
    <property type="entry name" value="P4Hc"/>
    <property type="match status" value="1"/>
</dbReference>
<evidence type="ECO:0000256" key="9">
    <source>
        <dbReference type="PROSITE-ProRule" id="PRU00339"/>
    </source>
</evidence>
<keyword evidence="8" id="KW-0325">Glycoprotein</keyword>
<organism evidence="11 12">
    <name type="scientific">Pelagomonas calceolata</name>
    <dbReference type="NCBI Taxonomy" id="35677"/>
    <lineage>
        <taxon>Eukaryota</taxon>
        <taxon>Sar</taxon>
        <taxon>Stramenopiles</taxon>
        <taxon>Ochrophyta</taxon>
        <taxon>Pelagophyceae</taxon>
        <taxon>Pelagomonadales</taxon>
        <taxon>Pelagomonadaceae</taxon>
        <taxon>Pelagomonas</taxon>
    </lineage>
</organism>
<evidence type="ECO:0000256" key="2">
    <source>
        <dbReference type="ARBA" id="ARBA00022723"/>
    </source>
</evidence>
<feature type="repeat" description="TPR" evidence="9">
    <location>
        <begin position="87"/>
        <end position="120"/>
    </location>
</feature>
<dbReference type="Pfam" id="PF25238">
    <property type="entry name" value="OGFOD2-like"/>
    <property type="match status" value="1"/>
</dbReference>
<dbReference type="PROSITE" id="PS51471">
    <property type="entry name" value="FE2OG_OXY"/>
    <property type="match status" value="1"/>
</dbReference>
<dbReference type="PANTHER" id="PTHR24014">
    <property type="entry name" value="2-OXOGLUTARATE AND IRON-DEPENDENT OXYGENASE DOMAIN-CONTAINING PROTEIN 2"/>
    <property type="match status" value="1"/>
</dbReference>
<keyword evidence="7" id="KW-0408">Iron</keyword>
<dbReference type="PROSITE" id="PS50005">
    <property type="entry name" value="TPR"/>
    <property type="match status" value="1"/>
</dbReference>
<dbReference type="Gene3D" id="1.25.40.10">
    <property type="entry name" value="Tetratricopeptide repeat domain"/>
    <property type="match status" value="1"/>
</dbReference>
<evidence type="ECO:0000259" key="10">
    <source>
        <dbReference type="PROSITE" id="PS51471"/>
    </source>
</evidence>
<dbReference type="EMBL" id="CAKKNE010000003">
    <property type="protein sequence ID" value="CAH0371326.1"/>
    <property type="molecule type" value="Genomic_DNA"/>
</dbReference>
<dbReference type="InterPro" id="IPR011990">
    <property type="entry name" value="TPR-like_helical_dom_sf"/>
</dbReference>
<dbReference type="GO" id="GO:0005506">
    <property type="term" value="F:iron ion binding"/>
    <property type="evidence" value="ECO:0007669"/>
    <property type="project" value="InterPro"/>
</dbReference>
<evidence type="ECO:0000256" key="6">
    <source>
        <dbReference type="ARBA" id="ARBA00023002"/>
    </source>
</evidence>
<dbReference type="GO" id="GO:0031418">
    <property type="term" value="F:L-ascorbic acid binding"/>
    <property type="evidence" value="ECO:0007669"/>
    <property type="project" value="UniProtKB-KW"/>
</dbReference>
<dbReference type="AlphaFoldDB" id="A0A8J2SNK7"/>
<dbReference type="Gene3D" id="2.60.120.620">
    <property type="entry name" value="q2cbj1_9rhob like domain"/>
    <property type="match status" value="1"/>
</dbReference>
<evidence type="ECO:0000256" key="5">
    <source>
        <dbReference type="ARBA" id="ARBA00022964"/>
    </source>
</evidence>
<protein>
    <recommendedName>
        <fullName evidence="10">Fe2OG dioxygenase domain-containing protein</fullName>
    </recommendedName>
</protein>
<keyword evidence="5" id="KW-0223">Dioxygenase</keyword>
<evidence type="ECO:0000256" key="7">
    <source>
        <dbReference type="ARBA" id="ARBA00023004"/>
    </source>
</evidence>